<dbReference type="PANTHER" id="PTHR43798">
    <property type="entry name" value="MONOACYLGLYCEROL LIPASE"/>
    <property type="match status" value="1"/>
</dbReference>
<dbReference type="RefSeq" id="WP_345717719.1">
    <property type="nucleotide sequence ID" value="NZ_BAABFP010000007.1"/>
</dbReference>
<gene>
    <name evidence="3" type="ORF">ACFQDO_18855</name>
</gene>
<evidence type="ECO:0000313" key="4">
    <source>
        <dbReference type="Proteomes" id="UP001596189"/>
    </source>
</evidence>
<dbReference type="PRINTS" id="PR00111">
    <property type="entry name" value="ABHYDROLASE"/>
</dbReference>
<dbReference type="InterPro" id="IPR050266">
    <property type="entry name" value="AB_hydrolase_sf"/>
</dbReference>
<keyword evidence="4" id="KW-1185">Reference proteome</keyword>
<reference evidence="4" key="1">
    <citation type="journal article" date="2019" name="Int. J. Syst. Evol. Microbiol.">
        <title>The Global Catalogue of Microorganisms (GCM) 10K type strain sequencing project: providing services to taxonomists for standard genome sequencing and annotation.</title>
        <authorList>
            <consortium name="The Broad Institute Genomics Platform"/>
            <consortium name="The Broad Institute Genome Sequencing Center for Infectious Disease"/>
            <person name="Wu L."/>
            <person name="Ma J."/>
        </authorList>
    </citation>
    <scope>NUCLEOTIDE SEQUENCE [LARGE SCALE GENOMIC DNA]</scope>
    <source>
        <strain evidence="4">KACC 14249</strain>
    </source>
</reference>
<dbReference type="InterPro" id="IPR029058">
    <property type="entry name" value="AB_hydrolase_fold"/>
</dbReference>
<dbReference type="Gene3D" id="3.40.50.1820">
    <property type="entry name" value="alpha/beta hydrolase"/>
    <property type="match status" value="1"/>
</dbReference>
<organism evidence="3 4">
    <name type="scientific">Angustibacter luteus</name>
    <dbReference type="NCBI Taxonomy" id="658456"/>
    <lineage>
        <taxon>Bacteria</taxon>
        <taxon>Bacillati</taxon>
        <taxon>Actinomycetota</taxon>
        <taxon>Actinomycetes</taxon>
        <taxon>Kineosporiales</taxon>
        <taxon>Kineosporiaceae</taxon>
    </lineage>
</organism>
<sequence length="260" mass="27530">MSDLLAHDVAGDGEAVLLLHSGAADRRQWDGQWAALTARHRVVRPDLRGFGETPPPPEPGWSDSADLLALLDALGIERVAVVGSSYGGRIALELATVAPQRVSQLLLLCAAYPGVQRTPAVEAFGEAEDALLEAGDVEAAVALNVQTWLGPDATPAARDALGEMQRRTFEIQLVADDDLDPVRPDVDAATIEVPTVAFSGGQDLDLFQDVARHLADVMPHARLVELAWAGHLPGLERPEQTGYLLLAELAAPAEPADGKA</sequence>
<accession>A0ABW1JJY4</accession>
<comment type="caution">
    <text evidence="3">The sequence shown here is derived from an EMBL/GenBank/DDBJ whole genome shotgun (WGS) entry which is preliminary data.</text>
</comment>
<name>A0ABW1JJY4_9ACTN</name>
<protein>
    <submittedName>
        <fullName evidence="3">Alpha/beta fold hydrolase</fullName>
    </submittedName>
</protein>
<evidence type="ECO:0000313" key="3">
    <source>
        <dbReference type="EMBL" id="MFC6009196.1"/>
    </source>
</evidence>
<dbReference type="SUPFAM" id="SSF53474">
    <property type="entry name" value="alpha/beta-Hydrolases"/>
    <property type="match status" value="1"/>
</dbReference>
<proteinExistence type="predicted"/>
<dbReference type="EMBL" id="JBHSRD010000008">
    <property type="protein sequence ID" value="MFC6009196.1"/>
    <property type="molecule type" value="Genomic_DNA"/>
</dbReference>
<dbReference type="GO" id="GO:0016787">
    <property type="term" value="F:hydrolase activity"/>
    <property type="evidence" value="ECO:0007669"/>
    <property type="project" value="UniProtKB-KW"/>
</dbReference>
<evidence type="ECO:0000256" key="1">
    <source>
        <dbReference type="ARBA" id="ARBA00022801"/>
    </source>
</evidence>
<dbReference type="Pfam" id="PF00561">
    <property type="entry name" value="Abhydrolase_1"/>
    <property type="match status" value="1"/>
</dbReference>
<dbReference type="Proteomes" id="UP001596189">
    <property type="component" value="Unassembled WGS sequence"/>
</dbReference>
<dbReference type="PANTHER" id="PTHR43798:SF31">
    <property type="entry name" value="AB HYDROLASE SUPERFAMILY PROTEIN YCLE"/>
    <property type="match status" value="1"/>
</dbReference>
<feature type="domain" description="AB hydrolase-1" evidence="2">
    <location>
        <begin position="15"/>
        <end position="238"/>
    </location>
</feature>
<dbReference type="InterPro" id="IPR000073">
    <property type="entry name" value="AB_hydrolase_1"/>
</dbReference>
<keyword evidence="1 3" id="KW-0378">Hydrolase</keyword>
<evidence type="ECO:0000259" key="2">
    <source>
        <dbReference type="Pfam" id="PF00561"/>
    </source>
</evidence>